<gene>
    <name evidence="1" type="ORF">EST38_g6671</name>
</gene>
<dbReference type="Proteomes" id="UP000290288">
    <property type="component" value="Unassembled WGS sequence"/>
</dbReference>
<evidence type="ECO:0000313" key="1">
    <source>
        <dbReference type="EMBL" id="RXW19198.1"/>
    </source>
</evidence>
<dbReference type="EMBL" id="SDEE01000216">
    <property type="protein sequence ID" value="RXW19198.1"/>
    <property type="molecule type" value="Genomic_DNA"/>
</dbReference>
<name>A0A4V1Q3N4_9AGAR</name>
<organism evidence="1 2">
    <name type="scientific">Candolleomyces aberdarensis</name>
    <dbReference type="NCBI Taxonomy" id="2316362"/>
    <lineage>
        <taxon>Eukaryota</taxon>
        <taxon>Fungi</taxon>
        <taxon>Dikarya</taxon>
        <taxon>Basidiomycota</taxon>
        <taxon>Agaricomycotina</taxon>
        <taxon>Agaricomycetes</taxon>
        <taxon>Agaricomycetidae</taxon>
        <taxon>Agaricales</taxon>
        <taxon>Agaricineae</taxon>
        <taxon>Psathyrellaceae</taxon>
        <taxon>Candolleomyces</taxon>
    </lineage>
</organism>
<comment type="caution">
    <text evidence="1">The sequence shown here is derived from an EMBL/GenBank/DDBJ whole genome shotgun (WGS) entry which is preliminary data.</text>
</comment>
<protein>
    <submittedName>
        <fullName evidence="1">Uncharacterized protein</fullName>
    </submittedName>
</protein>
<sequence>MRAETVKDRLLEFEGVQYYSPNCTREAPISVEGLLEDTNPFQLRRTRRSEVRYKDLLRPRIWQKAFYWTAFIPMEHWYKNYRHPPFNILGSLPCIEWHEEGEKYGYRILPNNSFAQLESDIYEAVVALKNKFDLPCVLPFLPNTRAYQSTFRKRAQLVHALAEAREWFSVWLGALSYCIAMARTREQQTKDLKLKYSGYPGWRKVLKDAGLSEGWIDDIMRSPVGNFAFKVPRVGCILKVIDAHPDQPAKDWFINLYIPIWYRCGVEEQEWNKSGSQVPEIVCDKSGGGVESTLEESANDTVDPAACQTEPPWVSFFAKREAQYACILRTETAIDRQRRENRIRNKPIRRAAVFEWLQDHEDPIRWDRVPVTQRCKLDTLSLYHQHQIRYDPFFNEWDCCQEFMFGDPQYNSDSDDDRWDHPPATSAVAVDNTGISPEAEAEGEASPDLFSQTSQSPIQQEVDEVFGGYYGFCPPVIGTSLPDVSIDERTADWFVRLLGLGRNDRGHMDEEYLQSYHYKAAQLFVDGIVGIKPYQDILYDTKDASLRPVRLLPRFSAIVRLDLRGASKDTECLDNGDNLYVFNFAKSTVPWKLATHSPITALIICRLPPDYDETSIAFHLAQRGIPFRILHPKPRIRRLTPKPVVHDTPVRKWDHRFTREDYDSYVNHRTYLLGQPQMQAMLRRGGIAWRLAIGSLGIGEVVKEPTMWGHQFSPTSALVEDTVTTLELDLLCGAYECITDDGKKRALKSWWPLVRYYEKAECGDNHGHWSSRRETWFLERLLAIQNSDETPQPLSYTEWKSKLHGVKGVRSFLAQVTRASEALIGEHAPAQMPD</sequence>
<dbReference type="STRING" id="2316362.A0A4V1Q3N4"/>
<accession>A0A4V1Q3N4</accession>
<dbReference type="OrthoDB" id="3270336at2759"/>
<keyword evidence="2" id="KW-1185">Reference proteome</keyword>
<proteinExistence type="predicted"/>
<reference evidence="1 2" key="1">
    <citation type="submission" date="2019-01" db="EMBL/GenBank/DDBJ databases">
        <title>Draft genome sequence of Psathyrella aberdarensis IHI B618.</title>
        <authorList>
            <person name="Buettner E."/>
            <person name="Kellner H."/>
        </authorList>
    </citation>
    <scope>NUCLEOTIDE SEQUENCE [LARGE SCALE GENOMIC DNA]</scope>
    <source>
        <strain evidence="1 2">IHI B618</strain>
    </source>
</reference>
<evidence type="ECO:0000313" key="2">
    <source>
        <dbReference type="Proteomes" id="UP000290288"/>
    </source>
</evidence>
<dbReference type="AlphaFoldDB" id="A0A4V1Q3N4"/>